<name>A0A0M3KBJ6_ANISI</name>
<dbReference type="SUPFAM" id="SSF50729">
    <property type="entry name" value="PH domain-like"/>
    <property type="match status" value="1"/>
</dbReference>
<dbReference type="GO" id="GO:0005737">
    <property type="term" value="C:cytoplasm"/>
    <property type="evidence" value="ECO:0007669"/>
    <property type="project" value="TreeGrafter"/>
</dbReference>
<feature type="compositionally biased region" description="Polar residues" evidence="2">
    <location>
        <begin position="57"/>
        <end position="69"/>
    </location>
</feature>
<evidence type="ECO:0000256" key="2">
    <source>
        <dbReference type="SAM" id="MobiDB-lite"/>
    </source>
</evidence>
<dbReference type="AlphaFoldDB" id="A0A0M3KBJ6"/>
<accession>A0A0M3KBJ6</accession>
<feature type="compositionally biased region" description="Basic and acidic residues" evidence="2">
    <location>
        <begin position="1"/>
        <end position="22"/>
    </location>
</feature>
<organism evidence="5">
    <name type="scientific">Anisakis simplex</name>
    <name type="common">Herring worm</name>
    <dbReference type="NCBI Taxonomy" id="6269"/>
    <lineage>
        <taxon>Eukaryota</taxon>
        <taxon>Metazoa</taxon>
        <taxon>Ecdysozoa</taxon>
        <taxon>Nematoda</taxon>
        <taxon>Chromadorea</taxon>
        <taxon>Rhabditida</taxon>
        <taxon>Spirurina</taxon>
        <taxon>Ascaridomorpha</taxon>
        <taxon>Ascaridoidea</taxon>
        <taxon>Anisakidae</taxon>
        <taxon>Anisakis</taxon>
        <taxon>Anisakis simplex complex</taxon>
    </lineage>
</organism>
<keyword evidence="4" id="KW-1185">Reference proteome</keyword>
<feature type="compositionally biased region" description="Polar residues" evidence="2">
    <location>
        <begin position="23"/>
        <end position="37"/>
    </location>
</feature>
<feature type="region of interest" description="Disordered" evidence="2">
    <location>
        <begin position="1"/>
        <end position="76"/>
    </location>
</feature>
<evidence type="ECO:0000256" key="1">
    <source>
        <dbReference type="ARBA" id="ARBA00022553"/>
    </source>
</evidence>
<dbReference type="InterPro" id="IPR016698">
    <property type="entry name" value="Numb/numb-like"/>
</dbReference>
<evidence type="ECO:0000313" key="3">
    <source>
        <dbReference type="EMBL" id="VDK61322.1"/>
    </source>
</evidence>
<evidence type="ECO:0000313" key="4">
    <source>
        <dbReference type="Proteomes" id="UP000267096"/>
    </source>
</evidence>
<evidence type="ECO:0000313" key="5">
    <source>
        <dbReference type="WBParaSite" id="ASIM_0001834301-mRNA-1"/>
    </source>
</evidence>
<protein>
    <submittedName>
        <fullName evidence="5">Numb-related protein 1 (inferred by orthology to a C. elegans protein)</fullName>
    </submittedName>
</protein>
<keyword evidence="1" id="KW-0597">Phosphoprotein</keyword>
<dbReference type="InterPro" id="IPR011993">
    <property type="entry name" value="PH-like_dom_sf"/>
</dbReference>
<reference evidence="3 4" key="2">
    <citation type="submission" date="2018-11" db="EMBL/GenBank/DDBJ databases">
        <authorList>
            <consortium name="Pathogen Informatics"/>
        </authorList>
    </citation>
    <scope>NUCLEOTIDE SEQUENCE [LARGE SCALE GENOMIC DNA]</scope>
</reference>
<proteinExistence type="predicted"/>
<dbReference type="PANTHER" id="PTHR47368:SF2">
    <property type="entry name" value="PID DOMAIN-CONTAINING PROTEIN"/>
    <property type="match status" value="1"/>
</dbReference>
<feature type="compositionally biased region" description="Low complexity" evidence="2">
    <location>
        <begin position="38"/>
        <end position="56"/>
    </location>
</feature>
<dbReference type="Proteomes" id="UP000267096">
    <property type="component" value="Unassembled WGS sequence"/>
</dbReference>
<dbReference type="EMBL" id="UYRR01034514">
    <property type="protein sequence ID" value="VDK61322.1"/>
    <property type="molecule type" value="Genomic_DNA"/>
</dbReference>
<sequence>MDRIRRSFRESFRRRSSRDHNNLRNSQSPGAQPSSATNNASSQPGASSSNNASSNSRPQTGAISSTSSGKADLWQPDETAVREGTCSFNVKYLGGVEVFESRGMQVCEGALKLLRVFNFKFNSIFDFFSLFIQ</sequence>
<dbReference type="Gene3D" id="2.30.29.30">
    <property type="entry name" value="Pleckstrin-homology domain (PH domain)/Phosphotyrosine-binding domain (PTB)"/>
    <property type="match status" value="1"/>
</dbReference>
<reference evidence="5" key="1">
    <citation type="submission" date="2017-02" db="UniProtKB">
        <authorList>
            <consortium name="WormBaseParasite"/>
        </authorList>
    </citation>
    <scope>IDENTIFICATION</scope>
</reference>
<gene>
    <name evidence="3" type="ORF">ASIM_LOCUS17744</name>
</gene>
<dbReference type="OrthoDB" id="10070446at2759"/>
<dbReference type="WBParaSite" id="ASIM_0001834301-mRNA-1">
    <property type="protein sequence ID" value="ASIM_0001834301-mRNA-1"/>
    <property type="gene ID" value="ASIM_0001834301"/>
</dbReference>
<dbReference type="PANTHER" id="PTHR47368">
    <property type="entry name" value="NUMB"/>
    <property type="match status" value="1"/>
</dbReference>